<protein>
    <submittedName>
        <fullName evidence="1">Glycoside hydrolase family 95 protein</fullName>
    </submittedName>
</protein>
<name>A0ACD3AKJ8_9AGAR</name>
<dbReference type="EMBL" id="ML208419">
    <property type="protein sequence ID" value="TFK65990.1"/>
    <property type="molecule type" value="Genomic_DNA"/>
</dbReference>
<keyword evidence="2" id="KW-1185">Reference proteome</keyword>
<organism evidence="1 2">
    <name type="scientific">Pluteus cervinus</name>
    <dbReference type="NCBI Taxonomy" id="181527"/>
    <lineage>
        <taxon>Eukaryota</taxon>
        <taxon>Fungi</taxon>
        <taxon>Dikarya</taxon>
        <taxon>Basidiomycota</taxon>
        <taxon>Agaricomycotina</taxon>
        <taxon>Agaricomycetes</taxon>
        <taxon>Agaricomycetidae</taxon>
        <taxon>Agaricales</taxon>
        <taxon>Pluteineae</taxon>
        <taxon>Pluteaceae</taxon>
        <taxon>Pluteus</taxon>
    </lineage>
</organism>
<accession>A0ACD3AKJ8</accession>
<reference evidence="1 2" key="1">
    <citation type="journal article" date="2019" name="Nat. Ecol. Evol.">
        <title>Megaphylogeny resolves global patterns of mushroom evolution.</title>
        <authorList>
            <person name="Varga T."/>
            <person name="Krizsan K."/>
            <person name="Foldi C."/>
            <person name="Dima B."/>
            <person name="Sanchez-Garcia M."/>
            <person name="Sanchez-Ramirez S."/>
            <person name="Szollosi G.J."/>
            <person name="Szarkandi J.G."/>
            <person name="Papp V."/>
            <person name="Albert L."/>
            <person name="Andreopoulos W."/>
            <person name="Angelini C."/>
            <person name="Antonin V."/>
            <person name="Barry K.W."/>
            <person name="Bougher N.L."/>
            <person name="Buchanan P."/>
            <person name="Buyck B."/>
            <person name="Bense V."/>
            <person name="Catcheside P."/>
            <person name="Chovatia M."/>
            <person name="Cooper J."/>
            <person name="Damon W."/>
            <person name="Desjardin D."/>
            <person name="Finy P."/>
            <person name="Geml J."/>
            <person name="Haridas S."/>
            <person name="Hughes K."/>
            <person name="Justo A."/>
            <person name="Karasinski D."/>
            <person name="Kautmanova I."/>
            <person name="Kiss B."/>
            <person name="Kocsube S."/>
            <person name="Kotiranta H."/>
            <person name="LaButti K.M."/>
            <person name="Lechner B.E."/>
            <person name="Liimatainen K."/>
            <person name="Lipzen A."/>
            <person name="Lukacs Z."/>
            <person name="Mihaltcheva S."/>
            <person name="Morgado L.N."/>
            <person name="Niskanen T."/>
            <person name="Noordeloos M.E."/>
            <person name="Ohm R.A."/>
            <person name="Ortiz-Santana B."/>
            <person name="Ovrebo C."/>
            <person name="Racz N."/>
            <person name="Riley R."/>
            <person name="Savchenko A."/>
            <person name="Shiryaev A."/>
            <person name="Soop K."/>
            <person name="Spirin V."/>
            <person name="Szebenyi C."/>
            <person name="Tomsovsky M."/>
            <person name="Tulloss R.E."/>
            <person name="Uehling J."/>
            <person name="Grigoriev I.V."/>
            <person name="Vagvolgyi C."/>
            <person name="Papp T."/>
            <person name="Martin F.M."/>
            <person name="Miettinen O."/>
            <person name="Hibbett D.S."/>
            <person name="Nagy L.G."/>
        </authorList>
    </citation>
    <scope>NUCLEOTIDE SEQUENCE [LARGE SCALE GENOMIC DNA]</scope>
    <source>
        <strain evidence="1 2">NL-1719</strain>
    </source>
</reference>
<evidence type="ECO:0000313" key="2">
    <source>
        <dbReference type="Proteomes" id="UP000308600"/>
    </source>
</evidence>
<sequence length="842" mass="92013">MWTAGVLLALAPFIHRTISAPSGFPNTGNGLWYDKPAVVWSRDWLPIGNGYLGAMIPGGTSVETIQLNVESLWSGGPFEDPGYNGGNKVASEGRITAQAMQRLRNSIFASQNGEVESIEELASDAGAYGSYAGAGYLISSIASSGPVSNYARWLDLDEGVSRTTWTQSEGDYMRESFCSHPLHACVQRISRPPSSTAAALPNLLYVFSPTMEQGLPAPNVTCLNRNMLRIRGRATNLPNGMTYELLALFQASGPRAIVSCTQFPVAYGAPLNASLSITGASEAWVTWVGATEYSMDAGDEAHNFTFKGEDPHDTLLALLTPLAPSPTGAAPSTYSLILQNHIKDFRATLSTPFELSLGQTPQLDKPTDYLISAYSTDTGNSYLEWLLFNYGRYLLASSGRGVLPANLQGKWANGYGNAWSADANINTQMNYWSADMTNLDVSRPLFDYMQKTWAPRGAFTAQVLYNISRGWVTHNEIFGHTGMKGGGNTALWANYPESAAWMMLHVWDYFDYNHDVEWWKAQGWPLIKGVAEFQLDKLVQDIYSNDSTLVVSPCNSPEQVPITFGCAHAQQLIWQLFNAVEKGFNASGDTDTAFLAEVRSKRSQMDKGLHVGSWGQLQEWKLEKDSPSDTHRHLSHLVGLYPGYAIASYVPTTATPFNGSVAYTTNQILDAATISLTHRGNGTGPDADSGWEKVWRAAAWAQLGDATQFYHELTYAIDRNFGYNLFSLYNPYDTEPIFQIDANLAYPAVVMNALLQAPDVPSFATPLKITLLPALPKQWPSGSIRGARVRGGMTLDFSWTNGEFSSGALRVDASIIERRVQVVYAGAVLKAFTTSSGLSIAL</sequence>
<proteinExistence type="predicted"/>
<keyword evidence="1" id="KW-0378">Hydrolase</keyword>
<dbReference type="Proteomes" id="UP000308600">
    <property type="component" value="Unassembled WGS sequence"/>
</dbReference>
<gene>
    <name evidence="1" type="ORF">BDN72DRAFT_772674</name>
</gene>
<evidence type="ECO:0000313" key="1">
    <source>
        <dbReference type="EMBL" id="TFK65990.1"/>
    </source>
</evidence>